<protein>
    <submittedName>
        <fullName evidence="8">RNA polymerase sigma factor, sigma-70 family</fullName>
    </submittedName>
</protein>
<proteinExistence type="inferred from homology"/>
<dbReference type="KEGG" id="saci:Sinac_0185"/>
<dbReference type="NCBIfam" id="TIGR02937">
    <property type="entry name" value="sigma70-ECF"/>
    <property type="match status" value="1"/>
</dbReference>
<keyword evidence="5" id="KW-0804">Transcription</keyword>
<dbReference type="InterPro" id="IPR039425">
    <property type="entry name" value="RNA_pol_sigma-70-like"/>
</dbReference>
<evidence type="ECO:0000259" key="7">
    <source>
        <dbReference type="Pfam" id="PF08281"/>
    </source>
</evidence>
<dbReference type="SUPFAM" id="SSF88659">
    <property type="entry name" value="Sigma3 and sigma4 domains of RNA polymerase sigma factors"/>
    <property type="match status" value="1"/>
</dbReference>
<dbReference type="EMBL" id="CP003364">
    <property type="protein sequence ID" value="AGA24636.1"/>
    <property type="molecule type" value="Genomic_DNA"/>
</dbReference>
<organism evidence="8 9">
    <name type="scientific">Singulisphaera acidiphila (strain ATCC BAA-1392 / DSM 18658 / VKM B-2454 / MOB10)</name>
    <dbReference type="NCBI Taxonomy" id="886293"/>
    <lineage>
        <taxon>Bacteria</taxon>
        <taxon>Pseudomonadati</taxon>
        <taxon>Planctomycetota</taxon>
        <taxon>Planctomycetia</taxon>
        <taxon>Isosphaerales</taxon>
        <taxon>Isosphaeraceae</taxon>
        <taxon>Singulisphaera</taxon>
    </lineage>
</organism>
<keyword evidence="3" id="KW-0731">Sigma factor</keyword>
<dbReference type="STRING" id="886293.Sinac_0185"/>
<evidence type="ECO:0000256" key="2">
    <source>
        <dbReference type="ARBA" id="ARBA00023015"/>
    </source>
</evidence>
<dbReference type="Pfam" id="PF04542">
    <property type="entry name" value="Sigma70_r2"/>
    <property type="match status" value="1"/>
</dbReference>
<dbReference type="AlphaFoldDB" id="L0D7L2"/>
<keyword evidence="9" id="KW-1185">Reference proteome</keyword>
<dbReference type="InterPro" id="IPR007627">
    <property type="entry name" value="RNA_pol_sigma70_r2"/>
</dbReference>
<evidence type="ECO:0000313" key="9">
    <source>
        <dbReference type="Proteomes" id="UP000010798"/>
    </source>
</evidence>
<gene>
    <name evidence="8" type="ordered locus">Sinac_0185</name>
</gene>
<evidence type="ECO:0000259" key="6">
    <source>
        <dbReference type="Pfam" id="PF04542"/>
    </source>
</evidence>
<dbReference type="Gene3D" id="1.10.10.10">
    <property type="entry name" value="Winged helix-like DNA-binding domain superfamily/Winged helix DNA-binding domain"/>
    <property type="match status" value="1"/>
</dbReference>
<dbReference type="PANTHER" id="PTHR43133:SF8">
    <property type="entry name" value="RNA POLYMERASE SIGMA FACTOR HI_1459-RELATED"/>
    <property type="match status" value="1"/>
</dbReference>
<evidence type="ECO:0000256" key="1">
    <source>
        <dbReference type="ARBA" id="ARBA00010641"/>
    </source>
</evidence>
<evidence type="ECO:0000313" key="8">
    <source>
        <dbReference type="EMBL" id="AGA24636.1"/>
    </source>
</evidence>
<dbReference type="RefSeq" id="WP_015243821.1">
    <property type="nucleotide sequence ID" value="NC_019892.1"/>
</dbReference>
<dbReference type="Proteomes" id="UP000010798">
    <property type="component" value="Chromosome"/>
</dbReference>
<dbReference type="InterPro" id="IPR014284">
    <property type="entry name" value="RNA_pol_sigma-70_dom"/>
</dbReference>
<dbReference type="eggNOG" id="COG1595">
    <property type="taxonomic scope" value="Bacteria"/>
</dbReference>
<dbReference type="Gene3D" id="2.60.120.260">
    <property type="entry name" value="Galactose-binding domain-like"/>
    <property type="match status" value="1"/>
</dbReference>
<dbReference type="SUPFAM" id="SSF88946">
    <property type="entry name" value="Sigma2 domain of RNA polymerase sigma factors"/>
    <property type="match status" value="1"/>
</dbReference>
<dbReference type="InterPro" id="IPR036388">
    <property type="entry name" value="WH-like_DNA-bd_sf"/>
</dbReference>
<sequence length="501" mass="53729">MVGSSGLKDLGRLFSEGTDAGQSDGRLLERFVARRDEAAFSALVTRHGSLVLGVCRRLLRDPNDVEDAFQAVFLVLVRRSGSLRDGDRLASWLYGVAYRVSLRARANAARRLGRERPGIGVEALAIIPAPDRDQERRELLAVLDEEVTRLPEPSRAVVLLCDLDGLTHEQAATRLECPVGTVKSRLSSARARLRSRLTRRGFAPALVGTGSGLLVNQAVASPSEALVVRIVRAATPYLTGMTGVAEVGLVPATVAALVEGELAIMATISWKSLAGLLVVSGAVATGAVVSLAKPIPVSPPAAPRALQAPLDPARIPQPEPIPLALNAEPDSPLSLVNPGVEERAKNLPKGWSKGNPIRGVSYIWSQDIAHDGNASLCLKKSENRYFPIAEWSQAVERTGDSPRLKVSAWIKADRAGKAILDAQFIDRDGKWSHAWIAYLGAKKSDDPPVTHDWKHYEGVVAIPPGTTKIIIAPQIYGPGSVWFDDLAASYTTDPATDPLTQ</sequence>
<evidence type="ECO:0000256" key="4">
    <source>
        <dbReference type="ARBA" id="ARBA00023125"/>
    </source>
</evidence>
<keyword evidence="2" id="KW-0805">Transcription regulation</keyword>
<dbReference type="Gene3D" id="1.10.1740.10">
    <property type="match status" value="1"/>
</dbReference>
<reference evidence="8 9" key="1">
    <citation type="submission" date="2012-02" db="EMBL/GenBank/DDBJ databases">
        <title>Complete sequence of chromosome of Singulisphaera acidiphila DSM 18658.</title>
        <authorList>
            <consortium name="US DOE Joint Genome Institute (JGI-PGF)"/>
            <person name="Lucas S."/>
            <person name="Copeland A."/>
            <person name="Lapidus A."/>
            <person name="Glavina del Rio T."/>
            <person name="Dalin E."/>
            <person name="Tice H."/>
            <person name="Bruce D."/>
            <person name="Goodwin L."/>
            <person name="Pitluck S."/>
            <person name="Peters L."/>
            <person name="Ovchinnikova G."/>
            <person name="Chertkov O."/>
            <person name="Kyrpides N."/>
            <person name="Mavromatis K."/>
            <person name="Ivanova N."/>
            <person name="Brettin T."/>
            <person name="Detter J.C."/>
            <person name="Han C."/>
            <person name="Larimer F."/>
            <person name="Land M."/>
            <person name="Hauser L."/>
            <person name="Markowitz V."/>
            <person name="Cheng J.-F."/>
            <person name="Hugenholtz P."/>
            <person name="Woyke T."/>
            <person name="Wu D."/>
            <person name="Tindall B."/>
            <person name="Pomrenke H."/>
            <person name="Brambilla E."/>
            <person name="Klenk H.-P."/>
            <person name="Eisen J.A."/>
        </authorList>
    </citation>
    <scope>NUCLEOTIDE SEQUENCE [LARGE SCALE GENOMIC DNA]</scope>
    <source>
        <strain evidence="9">ATCC BAA-1392 / DSM 18658 / VKM B-2454 / MOB10</strain>
    </source>
</reference>
<dbReference type="PANTHER" id="PTHR43133">
    <property type="entry name" value="RNA POLYMERASE ECF-TYPE SIGMA FACTO"/>
    <property type="match status" value="1"/>
</dbReference>
<dbReference type="InterPro" id="IPR013249">
    <property type="entry name" value="RNA_pol_sigma70_r4_t2"/>
</dbReference>
<feature type="domain" description="RNA polymerase sigma-70 region 2" evidence="6">
    <location>
        <begin position="43"/>
        <end position="110"/>
    </location>
</feature>
<name>L0D7L2_SINAD</name>
<dbReference type="InterPro" id="IPR013325">
    <property type="entry name" value="RNA_pol_sigma_r2"/>
</dbReference>
<keyword evidence="4" id="KW-0238">DNA-binding</keyword>
<dbReference type="CDD" id="cd06171">
    <property type="entry name" value="Sigma70_r4"/>
    <property type="match status" value="1"/>
</dbReference>
<dbReference type="HOGENOM" id="CLU_543905_0_0_0"/>
<evidence type="ECO:0000256" key="3">
    <source>
        <dbReference type="ARBA" id="ARBA00023082"/>
    </source>
</evidence>
<accession>L0D7L2</accession>
<evidence type="ECO:0000256" key="5">
    <source>
        <dbReference type="ARBA" id="ARBA00023163"/>
    </source>
</evidence>
<dbReference type="GO" id="GO:0003677">
    <property type="term" value="F:DNA binding"/>
    <property type="evidence" value="ECO:0007669"/>
    <property type="project" value="UniProtKB-KW"/>
</dbReference>
<comment type="similarity">
    <text evidence="1">Belongs to the sigma-70 factor family. ECF subfamily.</text>
</comment>
<dbReference type="GO" id="GO:0006352">
    <property type="term" value="P:DNA-templated transcription initiation"/>
    <property type="evidence" value="ECO:0007669"/>
    <property type="project" value="InterPro"/>
</dbReference>
<dbReference type="Pfam" id="PF08281">
    <property type="entry name" value="Sigma70_r4_2"/>
    <property type="match status" value="1"/>
</dbReference>
<feature type="domain" description="RNA polymerase sigma factor 70 region 4 type 2" evidence="7">
    <location>
        <begin position="143"/>
        <end position="193"/>
    </location>
</feature>
<dbReference type="GO" id="GO:0016987">
    <property type="term" value="F:sigma factor activity"/>
    <property type="evidence" value="ECO:0007669"/>
    <property type="project" value="UniProtKB-KW"/>
</dbReference>
<dbReference type="InterPro" id="IPR013324">
    <property type="entry name" value="RNA_pol_sigma_r3/r4-like"/>
</dbReference>